<dbReference type="Gene3D" id="3.10.20.30">
    <property type="match status" value="1"/>
</dbReference>
<name>A0A1M5QUX3_9RHOB</name>
<evidence type="ECO:0000313" key="1">
    <source>
        <dbReference type="EMBL" id="SHH17954.1"/>
    </source>
</evidence>
<proteinExistence type="predicted"/>
<dbReference type="EMBL" id="FQXB01000003">
    <property type="protein sequence ID" value="SHH17954.1"/>
    <property type="molecule type" value="Genomic_DNA"/>
</dbReference>
<dbReference type="PANTHER" id="PTHR34472">
    <property type="entry name" value="SULFUR CARRIER PROTEIN THIS"/>
    <property type="match status" value="1"/>
</dbReference>
<dbReference type="Pfam" id="PF02597">
    <property type="entry name" value="ThiS"/>
    <property type="match status" value="1"/>
</dbReference>
<dbReference type="NCBIfam" id="TIGR01683">
    <property type="entry name" value="thiS"/>
    <property type="match status" value="1"/>
</dbReference>
<organism evidence="1 2">
    <name type="scientific">Cognatiyoonia sediminum</name>
    <dbReference type="NCBI Taxonomy" id="1508389"/>
    <lineage>
        <taxon>Bacteria</taxon>
        <taxon>Pseudomonadati</taxon>
        <taxon>Pseudomonadota</taxon>
        <taxon>Alphaproteobacteria</taxon>
        <taxon>Rhodobacterales</taxon>
        <taxon>Paracoccaceae</taxon>
        <taxon>Cognatiyoonia</taxon>
    </lineage>
</organism>
<dbReference type="InterPro" id="IPR012675">
    <property type="entry name" value="Beta-grasp_dom_sf"/>
</dbReference>
<dbReference type="SUPFAM" id="SSF54285">
    <property type="entry name" value="MoaD/ThiS"/>
    <property type="match status" value="1"/>
</dbReference>
<evidence type="ECO:0000313" key="2">
    <source>
        <dbReference type="Proteomes" id="UP000184074"/>
    </source>
</evidence>
<gene>
    <name evidence="1" type="ORF">SAMN05444003_2338</name>
</gene>
<dbReference type="PANTHER" id="PTHR34472:SF1">
    <property type="entry name" value="SULFUR CARRIER PROTEIN THIS"/>
    <property type="match status" value="1"/>
</dbReference>
<dbReference type="InterPro" id="IPR016155">
    <property type="entry name" value="Mopterin_synth/thiamin_S_b"/>
</dbReference>
<accession>A0A1M5QUX3</accession>
<dbReference type="STRING" id="1508389.SAMN05444003_2338"/>
<sequence>MKLLLNGDPITTEATTLDAVLDENGYAEATVATAVNGDFVPATLRSSHTLTEGDQIEVLAPMQGG</sequence>
<keyword evidence="2" id="KW-1185">Reference proteome</keyword>
<dbReference type="InterPro" id="IPR003749">
    <property type="entry name" value="ThiS/MoaD-like"/>
</dbReference>
<dbReference type="OrthoDB" id="197113at2"/>
<dbReference type="CDD" id="cd00565">
    <property type="entry name" value="Ubl_ThiS"/>
    <property type="match status" value="1"/>
</dbReference>
<dbReference type="AlphaFoldDB" id="A0A1M5QUX3"/>
<dbReference type="InterPro" id="IPR010035">
    <property type="entry name" value="Thi_S"/>
</dbReference>
<dbReference type="Proteomes" id="UP000184074">
    <property type="component" value="Unassembled WGS sequence"/>
</dbReference>
<reference evidence="1 2" key="1">
    <citation type="submission" date="2016-11" db="EMBL/GenBank/DDBJ databases">
        <authorList>
            <person name="Jaros S."/>
            <person name="Januszkiewicz K."/>
            <person name="Wedrychowicz H."/>
        </authorList>
    </citation>
    <scope>NUCLEOTIDE SEQUENCE [LARGE SCALE GENOMIC DNA]</scope>
    <source>
        <strain evidence="1 2">DSM 28715</strain>
    </source>
</reference>
<protein>
    <submittedName>
        <fullName evidence="1">Sulfur carrier protein</fullName>
    </submittedName>
</protein>
<dbReference type="RefSeq" id="WP_072901261.1">
    <property type="nucleotide sequence ID" value="NZ_FQXB01000003.1"/>
</dbReference>